<dbReference type="InterPro" id="IPR000782">
    <property type="entry name" value="FAS1_domain"/>
</dbReference>
<dbReference type="Gene3D" id="2.30.180.10">
    <property type="entry name" value="FAS1 domain"/>
    <property type="match status" value="2"/>
</dbReference>
<dbReference type="EMBL" id="RBNI01022085">
    <property type="protein sequence ID" value="RUO96296.1"/>
    <property type="molecule type" value="Genomic_DNA"/>
</dbReference>
<feature type="domain" description="FAS1" evidence="2">
    <location>
        <begin position="8"/>
        <end position="151"/>
    </location>
</feature>
<evidence type="ECO:0000313" key="3">
    <source>
        <dbReference type="EMBL" id="RUO96296.1"/>
    </source>
</evidence>
<dbReference type="Proteomes" id="UP000268093">
    <property type="component" value="Unassembled WGS sequence"/>
</dbReference>
<sequence>MPSLLMPPPSALNQLKVDLRFSTFKAYLHASGLDPNILDSHTTSLLAPTNGAFARLGFTNQYLLLPESRNYLRSIIQHHIVEGVLYSADIHSVPVQYPTLAAQQLSISKRSNDVFARNPKTDPGDRDHVARTTESDILVSTGVVHAVDRILFPPTVKITNADLLRAINATIMLQILAAVDEDLLTSKAERTILAPTDDAFHRVNLTRIFADPEILAHVARLHVILAAVKHEDDDQGHVSLKGGIRYPTLLSPQQTIMIEKSKAGRLTVQVSNRRWGENADAHVVAFGESHTGGVVIIDCVLLIQEDILGWEGFNGWSVVFIIFKVVGSVVMMAMCVWQRGIMKNRSGYEALRDASEV</sequence>
<organism evidence="3 4">
    <name type="scientific">Jimgerdemannia flammicorona</name>
    <dbReference type="NCBI Taxonomy" id="994334"/>
    <lineage>
        <taxon>Eukaryota</taxon>
        <taxon>Fungi</taxon>
        <taxon>Fungi incertae sedis</taxon>
        <taxon>Mucoromycota</taxon>
        <taxon>Mucoromycotina</taxon>
        <taxon>Endogonomycetes</taxon>
        <taxon>Endogonales</taxon>
        <taxon>Endogonaceae</taxon>
        <taxon>Jimgerdemannia</taxon>
    </lineage>
</organism>
<gene>
    <name evidence="3" type="ORF">BC936DRAFT_142239</name>
</gene>
<evidence type="ECO:0000259" key="2">
    <source>
        <dbReference type="PROSITE" id="PS50213"/>
    </source>
</evidence>
<name>A0A433A0U5_9FUNG</name>
<keyword evidence="4" id="KW-1185">Reference proteome</keyword>
<evidence type="ECO:0000313" key="4">
    <source>
        <dbReference type="Proteomes" id="UP000268093"/>
    </source>
</evidence>
<dbReference type="InterPro" id="IPR050904">
    <property type="entry name" value="Adhesion/Biosynth-related"/>
</dbReference>
<dbReference type="InterPro" id="IPR036378">
    <property type="entry name" value="FAS1_dom_sf"/>
</dbReference>
<keyword evidence="1" id="KW-0472">Membrane</keyword>
<accession>A0A433A0U5</accession>
<dbReference type="SUPFAM" id="SSF82153">
    <property type="entry name" value="FAS1 domain"/>
    <property type="match status" value="2"/>
</dbReference>
<dbReference type="Pfam" id="PF02469">
    <property type="entry name" value="Fasciclin"/>
    <property type="match status" value="2"/>
</dbReference>
<dbReference type="OrthoDB" id="14252at2759"/>
<comment type="caution">
    <text evidence="3">The sequence shown here is derived from an EMBL/GenBank/DDBJ whole genome shotgun (WGS) entry which is preliminary data.</text>
</comment>
<dbReference type="PROSITE" id="PS50213">
    <property type="entry name" value="FAS1"/>
    <property type="match status" value="1"/>
</dbReference>
<dbReference type="AlphaFoldDB" id="A0A433A0U5"/>
<dbReference type="SMART" id="SM00554">
    <property type="entry name" value="FAS1"/>
    <property type="match status" value="2"/>
</dbReference>
<evidence type="ECO:0000256" key="1">
    <source>
        <dbReference type="SAM" id="Phobius"/>
    </source>
</evidence>
<dbReference type="PANTHER" id="PTHR10900">
    <property type="entry name" value="PERIOSTIN-RELATED"/>
    <property type="match status" value="1"/>
</dbReference>
<keyword evidence="1" id="KW-0812">Transmembrane</keyword>
<proteinExistence type="predicted"/>
<dbReference type="PANTHER" id="PTHR10900:SF77">
    <property type="entry name" value="FI19380P1"/>
    <property type="match status" value="1"/>
</dbReference>
<keyword evidence="1" id="KW-1133">Transmembrane helix</keyword>
<reference evidence="3 4" key="1">
    <citation type="journal article" date="2018" name="New Phytol.">
        <title>Phylogenomics of Endogonaceae and evolution of mycorrhizas within Mucoromycota.</title>
        <authorList>
            <person name="Chang Y."/>
            <person name="Desiro A."/>
            <person name="Na H."/>
            <person name="Sandor L."/>
            <person name="Lipzen A."/>
            <person name="Clum A."/>
            <person name="Barry K."/>
            <person name="Grigoriev I.V."/>
            <person name="Martin F.M."/>
            <person name="Stajich J.E."/>
            <person name="Smith M.E."/>
            <person name="Bonito G."/>
            <person name="Spatafora J.W."/>
        </authorList>
    </citation>
    <scope>NUCLEOTIDE SEQUENCE [LARGE SCALE GENOMIC DNA]</scope>
    <source>
        <strain evidence="3 4">GMNB39</strain>
    </source>
</reference>
<feature type="transmembrane region" description="Helical" evidence="1">
    <location>
        <begin position="316"/>
        <end position="337"/>
    </location>
</feature>
<protein>
    <submittedName>
        <fullName evidence="3">FAS1 domain-containing protein</fullName>
    </submittedName>
</protein>